<proteinExistence type="predicted"/>
<dbReference type="AlphaFoldDB" id="A0A917RYD3"/>
<feature type="region of interest" description="Disordered" evidence="1">
    <location>
        <begin position="82"/>
        <end position="104"/>
    </location>
</feature>
<keyword evidence="3" id="KW-1185">Reference proteome</keyword>
<evidence type="ECO:0000313" key="2">
    <source>
        <dbReference type="EMBL" id="GGL42034.1"/>
    </source>
</evidence>
<protein>
    <submittedName>
        <fullName evidence="2">Uncharacterized protein</fullName>
    </submittedName>
</protein>
<dbReference type="EMBL" id="BMMH01000029">
    <property type="protein sequence ID" value="GGL42034.1"/>
    <property type="molecule type" value="Genomic_DNA"/>
</dbReference>
<reference evidence="2" key="1">
    <citation type="journal article" date="2014" name="Int. J. Syst. Evol. Microbiol.">
        <title>Complete genome sequence of Corynebacterium casei LMG S-19264T (=DSM 44701T), isolated from a smear-ripened cheese.</title>
        <authorList>
            <consortium name="US DOE Joint Genome Institute (JGI-PGF)"/>
            <person name="Walter F."/>
            <person name="Albersmeier A."/>
            <person name="Kalinowski J."/>
            <person name="Ruckert C."/>
        </authorList>
    </citation>
    <scope>NUCLEOTIDE SEQUENCE</scope>
    <source>
        <strain evidence="2">CGMCC 4.3508</strain>
    </source>
</reference>
<feature type="region of interest" description="Disordered" evidence="1">
    <location>
        <begin position="1"/>
        <end position="24"/>
    </location>
</feature>
<accession>A0A917RYD3</accession>
<dbReference type="RefSeq" id="WP_063000768.1">
    <property type="nucleotide sequence ID" value="NZ_BMMH01000029.1"/>
</dbReference>
<name>A0A917RYD3_9NOCA</name>
<sequence>MTNSNEPHPAGQAPMGPPVQFWPTGDDGTFENFYADDTPIIRGETTTLHWTCTNNPVVHYSLYYNTGGEDARQVTVNDADLFRRQDPDDPDSPLEYAQPNPGDPGKLLDFAYPTEPLDGIAVGYHLQAVCKQQGVEETQDLTTAIFVHRGDLEAGSINSLTGTTRILTETQEGFANNTQYLALTDGFLCGSVTDDRLWIQVSPANPRAGGRAGMPSTWHLLVADDDSRGAYNCNLTIPIGKHSTLAFGLPDPQAYSLTWHPVGIGNLTDNLVDSVEAPLRAPTTHADETAGVQWPQDRPVEDFYPAHLTVHAGDITDLHWHGPENSAGSPFGYTLTYNVSSGPDTRTVRLDNDQIRAYRTSDPGNEKLAYFTVPTEPLNGIGVGYHLRATYQPDGDISVSMDLTTASVILGGDLRVGHLRVTGSSRMLHTGQTPLEQGTEYTAPTDGFLFGSVAGGTLRVEITPPGASGPFPPEGFTITSVSAEDLHGRDNQNFTLPVRKASKVTFTTTGDADLRYKLSWHPLGPEDLAQ</sequence>
<evidence type="ECO:0000313" key="3">
    <source>
        <dbReference type="Proteomes" id="UP000638263"/>
    </source>
</evidence>
<organism evidence="2 3">
    <name type="scientific">Nocardia jinanensis</name>
    <dbReference type="NCBI Taxonomy" id="382504"/>
    <lineage>
        <taxon>Bacteria</taxon>
        <taxon>Bacillati</taxon>
        <taxon>Actinomycetota</taxon>
        <taxon>Actinomycetes</taxon>
        <taxon>Mycobacteriales</taxon>
        <taxon>Nocardiaceae</taxon>
        <taxon>Nocardia</taxon>
    </lineage>
</organism>
<comment type="caution">
    <text evidence="2">The sequence shown here is derived from an EMBL/GenBank/DDBJ whole genome shotgun (WGS) entry which is preliminary data.</text>
</comment>
<reference evidence="2" key="2">
    <citation type="submission" date="2020-09" db="EMBL/GenBank/DDBJ databases">
        <authorList>
            <person name="Sun Q."/>
            <person name="Zhou Y."/>
        </authorList>
    </citation>
    <scope>NUCLEOTIDE SEQUENCE</scope>
    <source>
        <strain evidence="2">CGMCC 4.3508</strain>
    </source>
</reference>
<evidence type="ECO:0000256" key="1">
    <source>
        <dbReference type="SAM" id="MobiDB-lite"/>
    </source>
</evidence>
<dbReference type="Proteomes" id="UP000638263">
    <property type="component" value="Unassembled WGS sequence"/>
</dbReference>
<gene>
    <name evidence="2" type="ORF">GCM10011588_65980</name>
</gene>